<comment type="caution">
    <text evidence="2">The sequence shown here is derived from an EMBL/GenBank/DDBJ whole genome shotgun (WGS) entry which is preliminary data.</text>
</comment>
<sequence>MIQLLMFFRLLCSAPAFLDCYSLLNCVVTVHNSRFVMSVSTLMRLCILPVHLCRAPLTAYLRLYYCGPEVSGQIQKPQHKYKSHNTNTKAQRKSRNLQQKKQCLLNETTGRETLLAISRQILPV</sequence>
<evidence type="ECO:0000313" key="2">
    <source>
        <dbReference type="EMBL" id="MED6252281.1"/>
    </source>
</evidence>
<evidence type="ECO:0000313" key="3">
    <source>
        <dbReference type="Proteomes" id="UP001345963"/>
    </source>
</evidence>
<reference evidence="2 3" key="1">
    <citation type="submission" date="2021-07" db="EMBL/GenBank/DDBJ databases">
        <authorList>
            <person name="Palmer J.M."/>
        </authorList>
    </citation>
    <scope>NUCLEOTIDE SEQUENCE [LARGE SCALE GENOMIC DNA]</scope>
    <source>
        <strain evidence="2 3">AT_MEX2019</strain>
        <tissue evidence="2">Muscle</tissue>
    </source>
</reference>
<name>A0ABU7BPA1_9TELE</name>
<organism evidence="2 3">
    <name type="scientific">Ataeniobius toweri</name>
    <dbReference type="NCBI Taxonomy" id="208326"/>
    <lineage>
        <taxon>Eukaryota</taxon>
        <taxon>Metazoa</taxon>
        <taxon>Chordata</taxon>
        <taxon>Craniata</taxon>
        <taxon>Vertebrata</taxon>
        <taxon>Euteleostomi</taxon>
        <taxon>Actinopterygii</taxon>
        <taxon>Neopterygii</taxon>
        <taxon>Teleostei</taxon>
        <taxon>Neoteleostei</taxon>
        <taxon>Acanthomorphata</taxon>
        <taxon>Ovalentaria</taxon>
        <taxon>Atherinomorphae</taxon>
        <taxon>Cyprinodontiformes</taxon>
        <taxon>Goodeidae</taxon>
        <taxon>Ataeniobius</taxon>
    </lineage>
</organism>
<evidence type="ECO:0000256" key="1">
    <source>
        <dbReference type="SAM" id="SignalP"/>
    </source>
</evidence>
<dbReference type="EMBL" id="JAHUTI010061186">
    <property type="protein sequence ID" value="MED6252281.1"/>
    <property type="molecule type" value="Genomic_DNA"/>
</dbReference>
<accession>A0ABU7BPA1</accession>
<dbReference type="Proteomes" id="UP001345963">
    <property type="component" value="Unassembled WGS sequence"/>
</dbReference>
<keyword evidence="3" id="KW-1185">Reference proteome</keyword>
<feature type="signal peptide" evidence="1">
    <location>
        <begin position="1"/>
        <end position="16"/>
    </location>
</feature>
<keyword evidence="1" id="KW-0732">Signal</keyword>
<proteinExistence type="predicted"/>
<protein>
    <recommendedName>
        <fullName evidence="4">Secreted protein</fullName>
    </recommendedName>
</protein>
<evidence type="ECO:0008006" key="4">
    <source>
        <dbReference type="Google" id="ProtNLM"/>
    </source>
</evidence>
<gene>
    <name evidence="2" type="ORF">ATANTOWER_009571</name>
</gene>
<feature type="chain" id="PRO_5046159049" description="Secreted protein" evidence="1">
    <location>
        <begin position="17"/>
        <end position="124"/>
    </location>
</feature>